<dbReference type="PANTHER" id="PTHR36513:SF1">
    <property type="entry name" value="TRANSMEMBRANE PROTEIN"/>
    <property type="match status" value="1"/>
</dbReference>
<organism evidence="1 2">
    <name type="scientific">Aureimonas ureilytica</name>
    <dbReference type="NCBI Taxonomy" id="401562"/>
    <lineage>
        <taxon>Bacteria</taxon>
        <taxon>Pseudomonadati</taxon>
        <taxon>Pseudomonadota</taxon>
        <taxon>Alphaproteobacteria</taxon>
        <taxon>Hyphomicrobiales</taxon>
        <taxon>Aurantimonadaceae</taxon>
        <taxon>Aureimonas</taxon>
    </lineage>
</organism>
<accession>A0A175RCZ4</accession>
<dbReference type="OrthoDB" id="9797755at2"/>
<dbReference type="PANTHER" id="PTHR36513">
    <property type="entry name" value="ABC TRANSMEMBRANE TYPE-1 DOMAIN-CONTAINING PROTEIN"/>
    <property type="match status" value="1"/>
</dbReference>
<proteinExistence type="predicted"/>
<dbReference type="Gene3D" id="3.40.50.1820">
    <property type="entry name" value="alpha/beta hydrolase"/>
    <property type="match status" value="1"/>
</dbReference>
<dbReference type="PATRIC" id="fig|401562.3.peg.4324"/>
<gene>
    <name evidence="1" type="ORF">NS226_03995</name>
</gene>
<dbReference type="AlphaFoldDB" id="A0A175RCZ4"/>
<sequence>MILARGRGPQRIRRMAGALVSAAILASGCASRPYATLMTVDRTVPGAHRVDMLVATTRAPSPVAGVIFSGERGPELSLENIVVSIPPDGVRKAGDVIYPKRNPPDPSREFVALRIDPLTEQGANRWFEQREAPSGRLLIFVHGFNSSYEEAVFRFAQISYDSGADAAPILFTWPSQGSIFGYLYDRESANYSRSSLERVIQQAAARKDVSEITIMAHSMGSWLTMEALRQMAIRDGGLPKKLGNVVLASPDLDVDVFREQLDEIGPDQSRITIFTSQDDRALLVSRRLAGGVQRLGAVDLTKPDVQAGFAKRGINVVDLTSVRTGDSLNHTKFAQSAEVVQAIGRRLIAGQKVSEGNLGLGETIGAAAIGTAQGVGSAVNAAVNAPAALVDPGARQRVGESLQDVGRNIGGSLQTVTGN</sequence>
<dbReference type="SUPFAM" id="SSF53474">
    <property type="entry name" value="alpha/beta-Hydrolases"/>
    <property type="match status" value="1"/>
</dbReference>
<dbReference type="Proteomes" id="UP000078272">
    <property type="component" value="Unassembled WGS sequence"/>
</dbReference>
<dbReference type="STRING" id="401562.NS365_05815"/>
<dbReference type="InterPro" id="IPR029058">
    <property type="entry name" value="AB_hydrolase_fold"/>
</dbReference>
<reference evidence="1 2" key="1">
    <citation type="journal article" date="2016" name="Front. Microbiol.">
        <title>Genomic Resource of Rice Seed Associated Bacteria.</title>
        <authorList>
            <person name="Midha S."/>
            <person name="Bansal K."/>
            <person name="Sharma S."/>
            <person name="Kumar N."/>
            <person name="Patil P.P."/>
            <person name="Chaudhry V."/>
            <person name="Patil P.B."/>
        </authorList>
    </citation>
    <scope>NUCLEOTIDE SEQUENCE [LARGE SCALE GENOMIC DNA]</scope>
    <source>
        <strain evidence="1 2">NS226</strain>
    </source>
</reference>
<dbReference type="InterPro" id="IPR014586">
    <property type="entry name" value="UCP033909"/>
</dbReference>
<comment type="caution">
    <text evidence="1">The sequence shown here is derived from an EMBL/GenBank/DDBJ whole genome shotgun (WGS) entry which is preliminary data.</text>
</comment>
<dbReference type="PIRSF" id="PIRSF033909">
    <property type="entry name" value="UCP033909"/>
    <property type="match status" value="1"/>
</dbReference>
<protein>
    <submittedName>
        <fullName evidence="1">Esterase</fullName>
    </submittedName>
</protein>
<dbReference type="EMBL" id="LDPZ01000006">
    <property type="protein sequence ID" value="KTQ97805.1"/>
    <property type="molecule type" value="Genomic_DNA"/>
</dbReference>
<evidence type="ECO:0000313" key="1">
    <source>
        <dbReference type="EMBL" id="KTQ97805.1"/>
    </source>
</evidence>
<dbReference type="InterPro" id="IPR010297">
    <property type="entry name" value="DUF900_hydrolase"/>
</dbReference>
<dbReference type="PROSITE" id="PS51257">
    <property type="entry name" value="PROKAR_LIPOPROTEIN"/>
    <property type="match status" value="1"/>
</dbReference>
<name>A0A175RCZ4_9HYPH</name>
<evidence type="ECO:0000313" key="2">
    <source>
        <dbReference type="Proteomes" id="UP000078272"/>
    </source>
</evidence>
<dbReference type="Pfam" id="PF05990">
    <property type="entry name" value="DUF900"/>
    <property type="match status" value="1"/>
</dbReference>